<keyword evidence="2" id="KW-1185">Reference proteome</keyword>
<protein>
    <submittedName>
        <fullName evidence="1">Uncharacterized protein</fullName>
    </submittedName>
</protein>
<dbReference type="EMBL" id="JAACFV010000036">
    <property type="protein sequence ID" value="KAF7509892.1"/>
    <property type="molecule type" value="Genomic_DNA"/>
</dbReference>
<comment type="caution">
    <text evidence="1">The sequence shown here is derived from an EMBL/GenBank/DDBJ whole genome shotgun (WGS) entry which is preliminary data.</text>
</comment>
<name>A0A8H7E5B8_9EURO</name>
<evidence type="ECO:0000313" key="2">
    <source>
        <dbReference type="Proteomes" id="UP000606974"/>
    </source>
</evidence>
<gene>
    <name evidence="1" type="ORF">GJ744_007403</name>
</gene>
<dbReference type="AlphaFoldDB" id="A0A8H7E5B8"/>
<proteinExistence type="predicted"/>
<reference evidence="1" key="1">
    <citation type="submission" date="2020-02" db="EMBL/GenBank/DDBJ databases">
        <authorList>
            <person name="Palmer J.M."/>
        </authorList>
    </citation>
    <scope>NUCLEOTIDE SEQUENCE</scope>
    <source>
        <strain evidence="1">EPUS1.4</strain>
        <tissue evidence="1">Thallus</tissue>
    </source>
</reference>
<dbReference type="Proteomes" id="UP000606974">
    <property type="component" value="Unassembled WGS sequence"/>
</dbReference>
<sequence>MGLCFLVADREHPLRATTALFCLGVAVVPDQTAGDEERSTMLGLSDGPVPKGNCAGDADEMNQSFRFSSAPQHASAKKREKVLGVLFPSVQRIVAIPSQSHTHTQTH</sequence>
<accession>A0A8H7E5B8</accession>
<organism evidence="1 2">
    <name type="scientific">Endocarpon pusillum</name>
    <dbReference type="NCBI Taxonomy" id="364733"/>
    <lineage>
        <taxon>Eukaryota</taxon>
        <taxon>Fungi</taxon>
        <taxon>Dikarya</taxon>
        <taxon>Ascomycota</taxon>
        <taxon>Pezizomycotina</taxon>
        <taxon>Eurotiomycetes</taxon>
        <taxon>Chaetothyriomycetidae</taxon>
        <taxon>Verrucariales</taxon>
        <taxon>Verrucariaceae</taxon>
        <taxon>Endocarpon</taxon>
    </lineage>
</organism>
<evidence type="ECO:0000313" key="1">
    <source>
        <dbReference type="EMBL" id="KAF7509892.1"/>
    </source>
</evidence>